<evidence type="ECO:0000313" key="2">
    <source>
        <dbReference type="Proteomes" id="UP000014417"/>
    </source>
</evidence>
<comment type="caution">
    <text evidence="1">The sequence shown here is derived from an EMBL/GenBank/DDBJ whole genome shotgun (WGS) entry which is preliminary data.</text>
</comment>
<dbReference type="Proteomes" id="UP000014417">
    <property type="component" value="Unassembled WGS sequence"/>
</dbReference>
<dbReference type="EMBL" id="AGZR01000006">
    <property type="protein sequence ID" value="EPD32866.1"/>
    <property type="molecule type" value="Genomic_DNA"/>
</dbReference>
<reference evidence="1 2" key="1">
    <citation type="submission" date="2013-04" db="EMBL/GenBank/DDBJ databases">
        <title>The Genome Sequence of Propionimicrobium lymphophilum ACS-093-V-SCH5.</title>
        <authorList>
            <consortium name="The Broad Institute Genomics Platform"/>
            <person name="Earl A."/>
            <person name="Ward D."/>
            <person name="Feldgarden M."/>
            <person name="Gevers D."/>
            <person name="Saerens B."/>
            <person name="Vaneechoutte M."/>
            <person name="Walker B."/>
            <person name="Young S."/>
            <person name="Zeng Q."/>
            <person name="Gargeya S."/>
            <person name="Fitzgerald M."/>
            <person name="Haas B."/>
            <person name="Abouelleil A."/>
            <person name="Allen A.W."/>
            <person name="Alvarado L."/>
            <person name="Arachchi H.M."/>
            <person name="Berlin A.M."/>
            <person name="Chapman S.B."/>
            <person name="Gainer-Dewar J."/>
            <person name="Goldberg J."/>
            <person name="Griggs A."/>
            <person name="Gujja S."/>
            <person name="Hansen M."/>
            <person name="Howarth C."/>
            <person name="Imamovic A."/>
            <person name="Ireland A."/>
            <person name="Larimer J."/>
            <person name="McCowan C."/>
            <person name="Murphy C."/>
            <person name="Pearson M."/>
            <person name="Poon T.W."/>
            <person name="Priest M."/>
            <person name="Roberts A."/>
            <person name="Saif S."/>
            <person name="Shea T."/>
            <person name="Sisk P."/>
            <person name="Sykes S."/>
            <person name="Wortman J."/>
            <person name="Nusbaum C."/>
            <person name="Birren B."/>
        </authorList>
    </citation>
    <scope>NUCLEOTIDE SEQUENCE [LARGE SCALE GENOMIC DNA]</scope>
    <source>
        <strain evidence="1 2">ACS-093-V-SCH5</strain>
    </source>
</reference>
<dbReference type="HOGENOM" id="CLU_2438373_0_0_11"/>
<protein>
    <submittedName>
        <fullName evidence="1">Uncharacterized protein</fullName>
    </submittedName>
</protein>
<gene>
    <name evidence="1" type="ORF">HMPREF9306_01174</name>
</gene>
<sequence>MAVDYSTAVTTSVAFPPEPNFAAWPLNLWALNPLIEGDILLVCGVPVGVPGFYQLFAGLSFSLTKMVVQTAGLSLLGHLLKNLATFSFFG</sequence>
<dbReference type="AlphaFoldDB" id="S2W152"/>
<accession>S2W152</accession>
<keyword evidence="2" id="KW-1185">Reference proteome</keyword>
<dbReference type="STRING" id="883161.HMPREF9306_01174"/>
<proteinExistence type="predicted"/>
<evidence type="ECO:0000313" key="1">
    <source>
        <dbReference type="EMBL" id="EPD32866.1"/>
    </source>
</evidence>
<name>S2W152_9ACTN</name>
<organism evidence="1 2">
    <name type="scientific">Propionimicrobium lymphophilum ACS-093-V-SCH5</name>
    <dbReference type="NCBI Taxonomy" id="883161"/>
    <lineage>
        <taxon>Bacteria</taxon>
        <taxon>Bacillati</taxon>
        <taxon>Actinomycetota</taxon>
        <taxon>Actinomycetes</taxon>
        <taxon>Propionibacteriales</taxon>
        <taxon>Propionibacteriaceae</taxon>
        <taxon>Propionimicrobium</taxon>
    </lineage>
</organism>